<reference evidence="2" key="1">
    <citation type="journal article" date="2019" name="Int. J. Syst. Evol. Microbiol.">
        <title>The Global Catalogue of Microorganisms (GCM) 10K type strain sequencing project: providing services to taxonomists for standard genome sequencing and annotation.</title>
        <authorList>
            <consortium name="The Broad Institute Genomics Platform"/>
            <consortium name="The Broad Institute Genome Sequencing Center for Infectious Disease"/>
            <person name="Wu L."/>
            <person name="Ma J."/>
        </authorList>
    </citation>
    <scope>NUCLEOTIDE SEQUENCE [LARGE SCALE GENOMIC DNA]</scope>
    <source>
        <strain evidence="2">JCM 16925</strain>
    </source>
</reference>
<protein>
    <submittedName>
        <fullName evidence="1">Uncharacterized protein</fullName>
    </submittedName>
</protein>
<proteinExistence type="predicted"/>
<evidence type="ECO:0000313" key="1">
    <source>
        <dbReference type="EMBL" id="GAA4065391.1"/>
    </source>
</evidence>
<dbReference type="EMBL" id="BAAAZY010000011">
    <property type="protein sequence ID" value="GAA4065391.1"/>
    <property type="molecule type" value="Genomic_DNA"/>
</dbReference>
<keyword evidence="2" id="KW-1185">Reference proteome</keyword>
<accession>A0ABP7VE73</accession>
<evidence type="ECO:0000313" key="2">
    <source>
        <dbReference type="Proteomes" id="UP001499984"/>
    </source>
</evidence>
<sequence>MIFVVEAVSLFVSADLANRVVPVALFIRNPPLAVMVGAVTACAGAAVRAPVASIAPVVTATAAALRTRRPLVAVIN</sequence>
<comment type="caution">
    <text evidence="1">The sequence shown here is derived from an EMBL/GenBank/DDBJ whole genome shotgun (WGS) entry which is preliminary data.</text>
</comment>
<dbReference type="Proteomes" id="UP001499984">
    <property type="component" value="Unassembled WGS sequence"/>
</dbReference>
<organism evidence="1 2">
    <name type="scientific">Streptomyces shaanxiensis</name>
    <dbReference type="NCBI Taxonomy" id="653357"/>
    <lineage>
        <taxon>Bacteria</taxon>
        <taxon>Bacillati</taxon>
        <taxon>Actinomycetota</taxon>
        <taxon>Actinomycetes</taxon>
        <taxon>Kitasatosporales</taxon>
        <taxon>Streptomycetaceae</taxon>
        <taxon>Streptomyces</taxon>
    </lineage>
</organism>
<gene>
    <name evidence="1" type="ORF">GCM10022233_45090</name>
</gene>
<name>A0ABP7VE73_9ACTN</name>